<evidence type="ECO:0000256" key="2">
    <source>
        <dbReference type="ARBA" id="ARBA00023125"/>
    </source>
</evidence>
<organism evidence="5 6">
    <name type="scientific">Streptomyces gibsoniae</name>
    <dbReference type="NCBI Taxonomy" id="3075529"/>
    <lineage>
        <taxon>Bacteria</taxon>
        <taxon>Bacillati</taxon>
        <taxon>Actinomycetota</taxon>
        <taxon>Actinomycetes</taxon>
        <taxon>Kitasatosporales</taxon>
        <taxon>Streptomycetaceae</taxon>
        <taxon>Streptomyces</taxon>
    </lineage>
</organism>
<keyword evidence="1" id="KW-0805">Transcription regulation</keyword>
<dbReference type="PANTHER" id="PTHR44688">
    <property type="entry name" value="DNA-BINDING TRANSCRIPTIONAL ACTIVATOR DEVR_DOSR"/>
    <property type="match status" value="1"/>
</dbReference>
<accession>A0ABU2TKK6</accession>
<comment type="caution">
    <text evidence="5">The sequence shown here is derived from an EMBL/GenBank/DDBJ whole genome shotgun (WGS) entry which is preliminary data.</text>
</comment>
<evidence type="ECO:0000313" key="5">
    <source>
        <dbReference type="EMBL" id="MDT0461469.1"/>
    </source>
</evidence>
<sequence length="386" mass="41932">MILSETVRRLERALRGAAGALSVLDRTAEVLLDAVPADVWCAVILDPATLLDTGGQHAHGFPEGSMRRLFEIEHVEQDDVDNLRALARRSGAASLLSRSTHGRLDDSKYYREILEPLGLADELRVLLRHGPHTWGLFVLCRDTHSPPFSPAEFAAAEALSVPACAALRRSLLLSGVDGVDSRPLPDAPGWVVLDGDFRVRRMSPTAQHWIDQLQEANARDGMPDGGSGPVDSGHYVLRALAVRARDETVGAGAHVRAPTGAGRWISLRAWPVEQGGEPTTVVSVGPTEPAELTPLVLDVYGLTPRARQIAQKILVGRSTGEIARDLGVSEYTVQDHLKQVFDKVGVRSRRELVGELFFRHYLPQLAHPPLATDGRLLSDPSPPPRG</sequence>
<dbReference type="InterPro" id="IPR036388">
    <property type="entry name" value="WH-like_DNA-bd_sf"/>
</dbReference>
<dbReference type="SMART" id="SM00421">
    <property type="entry name" value="HTH_LUXR"/>
    <property type="match status" value="1"/>
</dbReference>
<evidence type="ECO:0000256" key="1">
    <source>
        <dbReference type="ARBA" id="ARBA00023015"/>
    </source>
</evidence>
<feature type="domain" description="HTH luxR-type" evidence="4">
    <location>
        <begin position="294"/>
        <end position="361"/>
    </location>
</feature>
<dbReference type="Pfam" id="PF00196">
    <property type="entry name" value="GerE"/>
    <property type="match status" value="1"/>
</dbReference>
<evidence type="ECO:0000313" key="6">
    <source>
        <dbReference type="Proteomes" id="UP001183809"/>
    </source>
</evidence>
<dbReference type="InterPro" id="IPR029016">
    <property type="entry name" value="GAF-like_dom_sf"/>
</dbReference>
<dbReference type="RefSeq" id="WP_311690501.1">
    <property type="nucleotide sequence ID" value="NZ_JAVREY010000001.1"/>
</dbReference>
<dbReference type="PROSITE" id="PS50043">
    <property type="entry name" value="HTH_LUXR_2"/>
    <property type="match status" value="1"/>
</dbReference>
<dbReference type="PRINTS" id="PR00038">
    <property type="entry name" value="HTHLUXR"/>
</dbReference>
<dbReference type="Pfam" id="PF01590">
    <property type="entry name" value="GAF"/>
    <property type="match status" value="1"/>
</dbReference>
<dbReference type="InterPro" id="IPR000792">
    <property type="entry name" value="Tscrpt_reg_LuxR_C"/>
</dbReference>
<evidence type="ECO:0000256" key="3">
    <source>
        <dbReference type="ARBA" id="ARBA00023163"/>
    </source>
</evidence>
<dbReference type="SUPFAM" id="SSF46894">
    <property type="entry name" value="C-terminal effector domain of the bipartite response regulators"/>
    <property type="match status" value="1"/>
</dbReference>
<dbReference type="InterPro" id="IPR003018">
    <property type="entry name" value="GAF"/>
</dbReference>
<dbReference type="InterPro" id="IPR016032">
    <property type="entry name" value="Sig_transdc_resp-reg_C-effctor"/>
</dbReference>
<reference evidence="6" key="1">
    <citation type="submission" date="2023-07" db="EMBL/GenBank/DDBJ databases">
        <title>30 novel species of actinomycetes from the DSMZ collection.</title>
        <authorList>
            <person name="Nouioui I."/>
        </authorList>
    </citation>
    <scope>NUCLEOTIDE SEQUENCE [LARGE SCALE GENOMIC DNA]</scope>
    <source>
        <strain evidence="6">DSM 41699</strain>
    </source>
</reference>
<name>A0ABU2TKK6_9ACTN</name>
<dbReference type="SUPFAM" id="SSF55781">
    <property type="entry name" value="GAF domain-like"/>
    <property type="match status" value="1"/>
</dbReference>
<keyword evidence="3" id="KW-0804">Transcription</keyword>
<proteinExistence type="predicted"/>
<keyword evidence="2" id="KW-0238">DNA-binding</keyword>
<dbReference type="PANTHER" id="PTHR44688:SF16">
    <property type="entry name" value="DNA-BINDING TRANSCRIPTIONAL ACTIVATOR DEVR_DOSR"/>
    <property type="match status" value="1"/>
</dbReference>
<keyword evidence="6" id="KW-1185">Reference proteome</keyword>
<protein>
    <submittedName>
        <fullName evidence="5">Helix-turn-helix transcriptional regulator</fullName>
    </submittedName>
</protein>
<dbReference type="Gene3D" id="3.30.450.40">
    <property type="match status" value="1"/>
</dbReference>
<evidence type="ECO:0000259" key="4">
    <source>
        <dbReference type="PROSITE" id="PS50043"/>
    </source>
</evidence>
<dbReference type="EMBL" id="JAVREY010000001">
    <property type="protein sequence ID" value="MDT0461469.1"/>
    <property type="molecule type" value="Genomic_DNA"/>
</dbReference>
<dbReference type="CDD" id="cd06170">
    <property type="entry name" value="LuxR_C_like"/>
    <property type="match status" value="1"/>
</dbReference>
<gene>
    <name evidence="5" type="ORF">RM764_00390</name>
</gene>
<dbReference type="Proteomes" id="UP001183809">
    <property type="component" value="Unassembled WGS sequence"/>
</dbReference>
<dbReference type="Gene3D" id="1.10.10.10">
    <property type="entry name" value="Winged helix-like DNA-binding domain superfamily/Winged helix DNA-binding domain"/>
    <property type="match status" value="1"/>
</dbReference>